<evidence type="ECO:0000313" key="1">
    <source>
        <dbReference type="EMBL" id="CAN95867.1"/>
    </source>
</evidence>
<dbReference type="AlphaFoldDB" id="A9G7J3"/>
<proteinExistence type="predicted"/>
<keyword evidence="2" id="KW-1185">Reference proteome</keyword>
<dbReference type="KEGG" id="scl:sce5704"/>
<organism evidence="1 2">
    <name type="scientific">Sorangium cellulosum (strain So ce56)</name>
    <name type="common">Polyangium cellulosum (strain So ce56)</name>
    <dbReference type="NCBI Taxonomy" id="448385"/>
    <lineage>
        <taxon>Bacteria</taxon>
        <taxon>Pseudomonadati</taxon>
        <taxon>Myxococcota</taxon>
        <taxon>Polyangia</taxon>
        <taxon>Polyangiales</taxon>
        <taxon>Polyangiaceae</taxon>
        <taxon>Sorangium</taxon>
    </lineage>
</organism>
<gene>
    <name evidence="1" type="ordered locus">sce5704</name>
</gene>
<evidence type="ECO:0008006" key="3">
    <source>
        <dbReference type="Google" id="ProtNLM"/>
    </source>
</evidence>
<dbReference type="OrthoDB" id="2218484at2"/>
<dbReference type="BioCyc" id="SCEL448385:SCE_RS49315-MONOMER"/>
<dbReference type="EMBL" id="AM746676">
    <property type="protein sequence ID" value="CAN95867.1"/>
    <property type="molecule type" value="Genomic_DNA"/>
</dbReference>
<evidence type="ECO:0000313" key="2">
    <source>
        <dbReference type="Proteomes" id="UP000002139"/>
    </source>
</evidence>
<dbReference type="eggNOG" id="ENOG50333TD">
    <property type="taxonomic scope" value="Bacteria"/>
</dbReference>
<dbReference type="RefSeq" id="WP_012238332.1">
    <property type="nucleotide sequence ID" value="NC_010162.1"/>
</dbReference>
<name>A9G7J3_SORC5</name>
<accession>A9G7J3</accession>
<sequence>MGTWGHRIFEDDFAVDVRADYLERLSSGAPGEAVTTEMIRTYGAMDVDEEPVFWLSLAATQIEYGRLDPSVKAQALRVIDSGAAMAAWNGDPERRAVLEELRERLNGPQRKPKRVGNPKIPRLVQGDVFCFPLDDGRLGFGRVLNPERKFGWYAFYLTSSERDGELSVEQIAGSPVAFVVTCNNAGFRDRRWRVIGRLPLESHLTRPILFFHQAAGSPSCLVFDMWDVNQEGKEVPASECVGIDRWGAFSPPHVAARLKGLLAGEPDSWRLHSAPESHERK</sequence>
<dbReference type="InterPro" id="IPR029278">
    <property type="entry name" value="Imm26"/>
</dbReference>
<reference evidence="1 2" key="1">
    <citation type="journal article" date="2007" name="Nat. Biotechnol.">
        <title>Complete genome sequence of the myxobacterium Sorangium cellulosum.</title>
        <authorList>
            <person name="Schneiker S."/>
            <person name="Perlova O."/>
            <person name="Kaiser O."/>
            <person name="Gerth K."/>
            <person name="Alici A."/>
            <person name="Altmeyer M.O."/>
            <person name="Bartels D."/>
            <person name="Bekel T."/>
            <person name="Beyer S."/>
            <person name="Bode E."/>
            <person name="Bode H.B."/>
            <person name="Bolten C.J."/>
            <person name="Choudhuri J.V."/>
            <person name="Doss S."/>
            <person name="Elnakady Y.A."/>
            <person name="Frank B."/>
            <person name="Gaigalat L."/>
            <person name="Goesmann A."/>
            <person name="Groeger C."/>
            <person name="Gross F."/>
            <person name="Jelsbak L."/>
            <person name="Jelsbak L."/>
            <person name="Kalinowski J."/>
            <person name="Kegler C."/>
            <person name="Knauber T."/>
            <person name="Konietzny S."/>
            <person name="Kopp M."/>
            <person name="Krause L."/>
            <person name="Krug D."/>
            <person name="Linke B."/>
            <person name="Mahmud T."/>
            <person name="Martinez-Arias R."/>
            <person name="McHardy A.C."/>
            <person name="Merai M."/>
            <person name="Meyer F."/>
            <person name="Mormann S."/>
            <person name="Munoz-Dorado J."/>
            <person name="Perez J."/>
            <person name="Pradella S."/>
            <person name="Rachid S."/>
            <person name="Raddatz G."/>
            <person name="Rosenau F."/>
            <person name="Rueckert C."/>
            <person name="Sasse F."/>
            <person name="Scharfe M."/>
            <person name="Schuster S.C."/>
            <person name="Suen G."/>
            <person name="Treuner-Lange A."/>
            <person name="Velicer G.J."/>
            <person name="Vorholter F.-J."/>
            <person name="Weissman K.J."/>
            <person name="Welch R.D."/>
            <person name="Wenzel S.C."/>
            <person name="Whitworth D.E."/>
            <person name="Wilhelm S."/>
            <person name="Wittmann C."/>
            <person name="Bloecker H."/>
            <person name="Puehler A."/>
            <person name="Mueller R."/>
        </authorList>
    </citation>
    <scope>NUCLEOTIDE SEQUENCE [LARGE SCALE GENOMIC DNA]</scope>
    <source>
        <strain evidence="2">So ce56</strain>
    </source>
</reference>
<protein>
    <recommendedName>
        <fullName evidence="3">DUF4259 domain-containing protein</fullName>
    </recommendedName>
</protein>
<dbReference type="HOGENOM" id="CLU_990086_0_0_7"/>
<dbReference type="Proteomes" id="UP000002139">
    <property type="component" value="Chromosome"/>
</dbReference>
<dbReference type="Pfam" id="PF15428">
    <property type="entry name" value="Imm26"/>
    <property type="match status" value="1"/>
</dbReference>